<evidence type="ECO:0000256" key="6">
    <source>
        <dbReference type="PIRNR" id="PIRNR005651"/>
    </source>
</evidence>
<dbReference type="Proteomes" id="UP000886667">
    <property type="component" value="Unassembled WGS sequence"/>
</dbReference>
<dbReference type="GO" id="GO:0006508">
    <property type="term" value="P:proteolysis"/>
    <property type="evidence" value="ECO:0007669"/>
    <property type="project" value="UniProtKB-KW"/>
</dbReference>
<keyword evidence="9" id="KW-0378">Hydrolase</keyword>
<comment type="similarity">
    <text evidence="2 6">Belongs to the band 7/mec-2 family. HflC subfamily.</text>
</comment>
<sequence length="288" mass="32982">MKMSKLIIPVVAVAAVFFYSATFIVNQWEVALKLRLGEIVATDYKPGLHLMWPIINNVQTFDARIQTMDSRPERFLTAEKKDVIVDYFAKWRIANVAQYYRSTGGSLDKTARLLQERINTNLRDEFGKRTVQDVISGERSEIMDKLTKDSDAMAAELGVEILDVRVKQIDLPPEVSESVYQRMRAERERVARDLRAKGAEAAERIRADADRERIVIVADAYREAEVLRGEGDGKAAETYANAYRQNSEFYAFYRSLNAYKNSFQDSSDVMVLQPDSDFFRYLKNSTGQ</sequence>
<accession>A0A9E4N2T2</accession>
<dbReference type="GO" id="GO:0008233">
    <property type="term" value="F:peptidase activity"/>
    <property type="evidence" value="ECO:0007669"/>
    <property type="project" value="UniProtKB-KW"/>
</dbReference>
<reference evidence="9" key="1">
    <citation type="journal article" date="2021" name="Proc. Natl. Acad. Sci. U.S.A.">
        <title>Global biogeography of chemosynthetic symbionts reveals both localized and globally distributed symbiont groups. .</title>
        <authorList>
            <person name="Osvatic J.T."/>
            <person name="Wilkins L.G.E."/>
            <person name="Leibrecht L."/>
            <person name="Leray M."/>
            <person name="Zauner S."/>
            <person name="Polzin J."/>
            <person name="Camacho Y."/>
            <person name="Gros O."/>
            <person name="van Gils J.A."/>
            <person name="Eisen J.A."/>
            <person name="Petersen J.M."/>
            <person name="Yuen B."/>
        </authorList>
    </citation>
    <scope>NUCLEOTIDE SEQUENCE</scope>
    <source>
        <strain evidence="9">MAGclacostrist064TRANS</strain>
    </source>
</reference>
<dbReference type="CDD" id="cd03405">
    <property type="entry name" value="SPFH_HflC"/>
    <property type="match status" value="1"/>
</dbReference>
<evidence type="ECO:0000256" key="4">
    <source>
        <dbReference type="ARBA" id="ARBA00022989"/>
    </source>
</evidence>
<keyword evidence="5 7" id="KW-0472">Membrane</keyword>
<dbReference type="PIRSF" id="PIRSF005651">
    <property type="entry name" value="HflC"/>
    <property type="match status" value="1"/>
</dbReference>
<keyword evidence="3 7" id="KW-0812">Transmembrane</keyword>
<dbReference type="Pfam" id="PF01145">
    <property type="entry name" value="Band_7"/>
    <property type="match status" value="1"/>
</dbReference>
<evidence type="ECO:0000256" key="5">
    <source>
        <dbReference type="ARBA" id="ARBA00023136"/>
    </source>
</evidence>
<proteinExistence type="inferred from homology"/>
<protein>
    <recommendedName>
        <fullName evidence="6">Protein HflC</fullName>
    </recommendedName>
</protein>
<dbReference type="GO" id="GO:0016020">
    <property type="term" value="C:membrane"/>
    <property type="evidence" value="ECO:0007669"/>
    <property type="project" value="UniProtKB-SubCell"/>
</dbReference>
<evidence type="ECO:0000259" key="8">
    <source>
        <dbReference type="SMART" id="SM00244"/>
    </source>
</evidence>
<name>A0A9E4N2T2_9GAMM</name>
<feature type="transmembrane region" description="Helical" evidence="7">
    <location>
        <begin position="6"/>
        <end position="25"/>
    </location>
</feature>
<dbReference type="AlphaFoldDB" id="A0A9E4N2T2"/>
<evidence type="ECO:0000256" key="1">
    <source>
        <dbReference type="ARBA" id="ARBA00004167"/>
    </source>
</evidence>
<dbReference type="Gene3D" id="3.30.479.30">
    <property type="entry name" value="Band 7 domain"/>
    <property type="match status" value="1"/>
</dbReference>
<dbReference type="PANTHER" id="PTHR42911:SF1">
    <property type="entry name" value="MODULATOR OF FTSH PROTEASE HFLC"/>
    <property type="match status" value="1"/>
</dbReference>
<evidence type="ECO:0000256" key="2">
    <source>
        <dbReference type="ARBA" id="ARBA00007862"/>
    </source>
</evidence>
<dbReference type="NCBIfam" id="TIGR01932">
    <property type="entry name" value="hflC"/>
    <property type="match status" value="1"/>
</dbReference>
<organism evidence="9 10">
    <name type="scientific">Candidatus Thiodiazotropha taylori</name>
    <dbReference type="NCBI Taxonomy" id="2792791"/>
    <lineage>
        <taxon>Bacteria</taxon>
        <taxon>Pseudomonadati</taxon>
        <taxon>Pseudomonadota</taxon>
        <taxon>Gammaproteobacteria</taxon>
        <taxon>Chromatiales</taxon>
        <taxon>Sedimenticolaceae</taxon>
        <taxon>Candidatus Thiodiazotropha</taxon>
    </lineage>
</organism>
<dbReference type="SMART" id="SM00244">
    <property type="entry name" value="PHB"/>
    <property type="match status" value="1"/>
</dbReference>
<feature type="domain" description="Band 7" evidence="8">
    <location>
        <begin position="20"/>
        <end position="183"/>
    </location>
</feature>
<comment type="caution">
    <text evidence="9">The sequence shown here is derived from an EMBL/GenBank/DDBJ whole genome shotgun (WGS) entry which is preliminary data.</text>
</comment>
<dbReference type="PANTHER" id="PTHR42911">
    <property type="entry name" value="MODULATOR OF FTSH PROTEASE HFLC"/>
    <property type="match status" value="1"/>
</dbReference>
<comment type="subcellular location">
    <subcellularLocation>
        <location evidence="1">Membrane</location>
        <topology evidence="1">Single-pass membrane protein</topology>
    </subcellularLocation>
</comment>
<evidence type="ECO:0000256" key="3">
    <source>
        <dbReference type="ARBA" id="ARBA00022692"/>
    </source>
</evidence>
<keyword evidence="4 7" id="KW-1133">Transmembrane helix</keyword>
<dbReference type="SUPFAM" id="SSF117892">
    <property type="entry name" value="Band 7/SPFH domain"/>
    <property type="match status" value="1"/>
</dbReference>
<dbReference type="PRINTS" id="PR00721">
    <property type="entry name" value="STOMATIN"/>
</dbReference>
<dbReference type="InterPro" id="IPR001107">
    <property type="entry name" value="Band_7"/>
</dbReference>
<evidence type="ECO:0000313" key="9">
    <source>
        <dbReference type="EMBL" id="MCG7945996.1"/>
    </source>
</evidence>
<dbReference type="EMBL" id="JAEPCM010000213">
    <property type="protein sequence ID" value="MCG7945996.1"/>
    <property type="molecule type" value="Genomic_DNA"/>
</dbReference>
<keyword evidence="9" id="KW-0645">Protease</keyword>
<gene>
    <name evidence="9" type="primary">hflC</name>
    <name evidence="9" type="ORF">JAZ07_06555</name>
</gene>
<dbReference type="InterPro" id="IPR010200">
    <property type="entry name" value="HflC"/>
</dbReference>
<evidence type="ECO:0000313" key="10">
    <source>
        <dbReference type="Proteomes" id="UP000886667"/>
    </source>
</evidence>
<dbReference type="InterPro" id="IPR001972">
    <property type="entry name" value="Stomatin_HflK_fam"/>
</dbReference>
<evidence type="ECO:0000256" key="7">
    <source>
        <dbReference type="SAM" id="Phobius"/>
    </source>
</evidence>
<comment type="function">
    <text evidence="6">HflC and HflK could regulate a protease.</text>
</comment>
<dbReference type="InterPro" id="IPR036013">
    <property type="entry name" value="Band_7/SPFH_dom_sf"/>
</dbReference>